<organism evidence="2 3">
    <name type="scientific">Agaribacter flavus</name>
    <dbReference type="NCBI Taxonomy" id="1902781"/>
    <lineage>
        <taxon>Bacteria</taxon>
        <taxon>Pseudomonadati</taxon>
        <taxon>Pseudomonadota</taxon>
        <taxon>Gammaproteobacteria</taxon>
        <taxon>Alteromonadales</taxon>
        <taxon>Alteromonadaceae</taxon>
        <taxon>Agaribacter</taxon>
    </lineage>
</organism>
<feature type="transmembrane region" description="Helical" evidence="1">
    <location>
        <begin position="6"/>
        <end position="25"/>
    </location>
</feature>
<evidence type="ECO:0000256" key="1">
    <source>
        <dbReference type="SAM" id="Phobius"/>
    </source>
</evidence>
<keyword evidence="1" id="KW-0472">Membrane</keyword>
<feature type="transmembrane region" description="Helical" evidence="1">
    <location>
        <begin position="37"/>
        <end position="56"/>
    </location>
</feature>
<accession>A0ABV7FP79</accession>
<dbReference type="EMBL" id="JBHRSW010000015">
    <property type="protein sequence ID" value="MFC3121890.1"/>
    <property type="molecule type" value="Genomic_DNA"/>
</dbReference>
<dbReference type="Proteomes" id="UP001595478">
    <property type="component" value="Unassembled WGS sequence"/>
</dbReference>
<reference evidence="3" key="1">
    <citation type="journal article" date="2019" name="Int. J. Syst. Evol. Microbiol.">
        <title>The Global Catalogue of Microorganisms (GCM) 10K type strain sequencing project: providing services to taxonomists for standard genome sequencing and annotation.</title>
        <authorList>
            <consortium name="The Broad Institute Genomics Platform"/>
            <consortium name="The Broad Institute Genome Sequencing Center for Infectious Disease"/>
            <person name="Wu L."/>
            <person name="Ma J."/>
        </authorList>
    </citation>
    <scope>NUCLEOTIDE SEQUENCE [LARGE SCALE GENOMIC DNA]</scope>
    <source>
        <strain evidence="3">KCTC 52473</strain>
    </source>
</reference>
<evidence type="ECO:0000313" key="2">
    <source>
        <dbReference type="EMBL" id="MFC3121890.1"/>
    </source>
</evidence>
<keyword evidence="3" id="KW-1185">Reference proteome</keyword>
<proteinExistence type="predicted"/>
<sequence>MEIIALIIGGLFLFVVWLIPILAIASSRRTQGGEKVAWLLLTIFVFWFTWIFYLLLAPLKRPKYA</sequence>
<keyword evidence="1" id="KW-1133">Transmembrane helix</keyword>
<gene>
    <name evidence="2" type="ORF">ACFOHL_09685</name>
</gene>
<keyword evidence="1" id="KW-0812">Transmembrane</keyword>
<evidence type="ECO:0000313" key="3">
    <source>
        <dbReference type="Proteomes" id="UP001595478"/>
    </source>
</evidence>
<evidence type="ECO:0008006" key="4">
    <source>
        <dbReference type="Google" id="ProtNLM"/>
    </source>
</evidence>
<protein>
    <recommendedName>
        <fullName evidence="4">Cardiolipin synthase N-terminal domain-containing protein</fullName>
    </recommendedName>
</protein>
<comment type="caution">
    <text evidence="2">The sequence shown here is derived from an EMBL/GenBank/DDBJ whole genome shotgun (WGS) entry which is preliminary data.</text>
</comment>
<dbReference type="RefSeq" id="WP_376920023.1">
    <property type="nucleotide sequence ID" value="NZ_JBHRSW010000015.1"/>
</dbReference>
<name>A0ABV7FP79_9ALTE</name>